<comment type="catalytic activity">
    <reaction evidence="1">
        <text>an S-(2-hydroxyacyl)glutathione + H2O = a 2-hydroxy carboxylate + glutathione + H(+)</text>
        <dbReference type="Rhea" id="RHEA:21864"/>
        <dbReference type="ChEBI" id="CHEBI:15377"/>
        <dbReference type="ChEBI" id="CHEBI:15378"/>
        <dbReference type="ChEBI" id="CHEBI:57925"/>
        <dbReference type="ChEBI" id="CHEBI:58896"/>
        <dbReference type="ChEBI" id="CHEBI:71261"/>
        <dbReference type="EC" id="3.1.2.6"/>
    </reaction>
</comment>
<evidence type="ECO:0000256" key="2">
    <source>
        <dbReference type="ARBA" id="ARBA00001947"/>
    </source>
</evidence>
<organism evidence="11">
    <name type="scientific">Blastobotrys adeninivorans</name>
    <name type="common">Yeast</name>
    <name type="synonym">Arxula adeninivorans</name>
    <dbReference type="NCBI Taxonomy" id="409370"/>
    <lineage>
        <taxon>Eukaryota</taxon>
        <taxon>Fungi</taxon>
        <taxon>Dikarya</taxon>
        <taxon>Ascomycota</taxon>
        <taxon>Saccharomycotina</taxon>
        <taxon>Dipodascomycetes</taxon>
        <taxon>Dipodascales</taxon>
        <taxon>Trichomonascaceae</taxon>
        <taxon>Blastobotrys</taxon>
    </lineage>
</organism>
<dbReference type="CDD" id="cd07723">
    <property type="entry name" value="hydroxyacylglutathione_hydrolase_MBL-fold"/>
    <property type="match status" value="1"/>
</dbReference>
<dbReference type="InterPro" id="IPR001279">
    <property type="entry name" value="Metallo-B-lactamas"/>
</dbReference>
<protein>
    <recommendedName>
        <fullName evidence="5">hydroxyacylglutathione hydrolase</fullName>
        <ecNumber evidence="5">3.1.2.6</ecNumber>
    </recommendedName>
    <alternativeName>
        <fullName evidence="9">Glyoxalase II</fullName>
    </alternativeName>
</protein>
<dbReference type="UniPathway" id="UPA00619">
    <property type="reaction ID" value="UER00676"/>
</dbReference>
<sequence length="280" mass="30903">MAATAMFTVRSKLLTAQRSLGIGRNVAKMHIQAVPMRWGTGDNYAYIVSDDATKESVVIDPAEAHEVLPVIEKQSELKFVSIYNTHHHYDHAGGNEKMIKALNVPVTGGKDCQSVSTTPKDRSTWSLGQNISIQALYTPCHTQDSICYAFTDSKTGQRAVFTGDTLFTAGCGRFFEGTADEMVKAMDTLAALPKDTVVYPGHEYTRGNIKFARTVVKNSAMDNLIEFASNNEHTTGKFTIGDELEFNPFMLTASEQIQKRLGVSSRTDAMAKLREMKNNM</sequence>
<comment type="similarity">
    <text evidence="4">Belongs to the metallo-beta-lactamase superfamily. Glyoxalase II family.</text>
</comment>
<evidence type="ECO:0000256" key="8">
    <source>
        <dbReference type="ARBA" id="ARBA00022833"/>
    </source>
</evidence>
<dbReference type="EC" id="3.1.2.6" evidence="5"/>
<keyword evidence="6" id="KW-0479">Metal-binding</keyword>
<keyword evidence="7" id="KW-0378">Hydrolase</keyword>
<dbReference type="PANTHER" id="PTHR11935">
    <property type="entry name" value="BETA LACTAMASE DOMAIN"/>
    <property type="match status" value="1"/>
</dbReference>
<dbReference type="InterPro" id="IPR017782">
    <property type="entry name" value="Hydroxyacylglutathione_Hdrlase"/>
</dbReference>
<comment type="cofactor">
    <cofactor evidence="2">
        <name>Zn(2+)</name>
        <dbReference type="ChEBI" id="CHEBI:29105"/>
    </cofactor>
</comment>
<name>A0A060T838_BLAAD</name>
<evidence type="ECO:0000256" key="6">
    <source>
        <dbReference type="ARBA" id="ARBA00022723"/>
    </source>
</evidence>
<feature type="domain" description="Metallo-beta-lactamase" evidence="10">
    <location>
        <begin position="42"/>
        <end position="202"/>
    </location>
</feature>
<reference evidence="11" key="2">
    <citation type="submission" date="2014-06" db="EMBL/GenBank/DDBJ databases">
        <title>The complete genome of Blastobotrys (Arxula) adeninivorans LS3 - a yeast of biotechnological interest.</title>
        <authorList>
            <person name="Kunze G."/>
            <person name="Gaillardin C."/>
            <person name="Czernicka M."/>
            <person name="Durrens P."/>
            <person name="Martin T."/>
            <person name="Boer E."/>
            <person name="Gabaldon T."/>
            <person name="Cruz J."/>
            <person name="Talla E."/>
            <person name="Marck C."/>
            <person name="Goffeau A."/>
            <person name="Barbe V."/>
            <person name="Baret P."/>
            <person name="Baronian K."/>
            <person name="Beier S."/>
            <person name="Bleykasten C."/>
            <person name="Bode R."/>
            <person name="Casaregola S."/>
            <person name="Despons L."/>
            <person name="Fairhead C."/>
            <person name="Giersberg M."/>
            <person name="Gierski P."/>
            <person name="Hahnel U."/>
            <person name="Hartmann A."/>
            <person name="Jankowska D."/>
            <person name="Jubin C."/>
            <person name="Jung P."/>
            <person name="Lafontaine I."/>
            <person name="Leh-Louis V."/>
            <person name="Lemaire M."/>
            <person name="Marcet-Houben M."/>
            <person name="Mascher M."/>
            <person name="Morel G."/>
            <person name="Richard G.-F."/>
            <person name="Riechen J."/>
            <person name="Sacerdot C."/>
            <person name="Sarkar A."/>
            <person name="Savel G."/>
            <person name="Schacherer J."/>
            <person name="Sherman D."/>
            <person name="Straub M.-L."/>
            <person name="Stein N."/>
            <person name="Thierry A."/>
            <person name="Trautwein-Schult A."/>
            <person name="Westhof E."/>
            <person name="Worch S."/>
            <person name="Dujon B."/>
            <person name="Souciet J.-L."/>
            <person name="Wincker P."/>
            <person name="Scholz U."/>
            <person name="Neuveglise N."/>
        </authorList>
    </citation>
    <scope>NUCLEOTIDE SEQUENCE</scope>
    <source>
        <strain evidence="11">LS3</strain>
    </source>
</reference>
<dbReference type="Pfam" id="PF00753">
    <property type="entry name" value="Lactamase_B"/>
    <property type="match status" value="1"/>
</dbReference>
<dbReference type="PhylomeDB" id="A0A060T838"/>
<dbReference type="GO" id="GO:0019243">
    <property type="term" value="P:methylglyoxal catabolic process to D-lactate via S-lactoyl-glutathione"/>
    <property type="evidence" value="ECO:0007669"/>
    <property type="project" value="InterPro"/>
</dbReference>
<dbReference type="InterPro" id="IPR032282">
    <property type="entry name" value="HAGH_C"/>
</dbReference>
<evidence type="ECO:0000256" key="5">
    <source>
        <dbReference type="ARBA" id="ARBA00011917"/>
    </source>
</evidence>
<keyword evidence="8" id="KW-0862">Zinc</keyword>
<dbReference type="GO" id="GO:0004416">
    <property type="term" value="F:hydroxyacylglutathione hydrolase activity"/>
    <property type="evidence" value="ECO:0007669"/>
    <property type="project" value="UniProtKB-EC"/>
</dbReference>
<evidence type="ECO:0000313" key="11">
    <source>
        <dbReference type="EMBL" id="CDP37270.1"/>
    </source>
</evidence>
<dbReference type="PANTHER" id="PTHR11935:SF94">
    <property type="entry name" value="TENZING NORGAY, ISOFORM C"/>
    <property type="match status" value="1"/>
</dbReference>
<dbReference type="Pfam" id="PF16123">
    <property type="entry name" value="HAGH_C"/>
    <property type="match status" value="1"/>
</dbReference>
<dbReference type="InterPro" id="IPR035680">
    <property type="entry name" value="Clx_II_MBL"/>
</dbReference>
<gene>
    <name evidence="11" type="ORF">GNLVRS02_ARAD1D07656g</name>
</gene>
<dbReference type="HAMAP" id="MF_01374">
    <property type="entry name" value="Glyoxalase_2"/>
    <property type="match status" value="1"/>
</dbReference>
<reference evidence="11" key="1">
    <citation type="submission" date="2014-02" db="EMBL/GenBank/DDBJ databases">
        <authorList>
            <person name="Genoscope - CEA"/>
        </authorList>
    </citation>
    <scope>NUCLEOTIDE SEQUENCE</scope>
    <source>
        <strain evidence="11">LS3</strain>
    </source>
</reference>
<evidence type="ECO:0000256" key="3">
    <source>
        <dbReference type="ARBA" id="ARBA00004963"/>
    </source>
</evidence>
<evidence type="ECO:0000256" key="7">
    <source>
        <dbReference type="ARBA" id="ARBA00022801"/>
    </source>
</evidence>
<dbReference type="InterPro" id="IPR036866">
    <property type="entry name" value="RibonucZ/Hydroxyglut_hydro"/>
</dbReference>
<accession>A0A060T838</accession>
<dbReference type="SMART" id="SM00849">
    <property type="entry name" value="Lactamase_B"/>
    <property type="match status" value="1"/>
</dbReference>
<evidence type="ECO:0000256" key="9">
    <source>
        <dbReference type="ARBA" id="ARBA00031044"/>
    </source>
</evidence>
<dbReference type="NCBIfam" id="TIGR03413">
    <property type="entry name" value="GSH_gloB"/>
    <property type="match status" value="1"/>
</dbReference>
<dbReference type="SUPFAM" id="SSF56281">
    <property type="entry name" value="Metallo-hydrolase/oxidoreductase"/>
    <property type="match status" value="1"/>
</dbReference>
<evidence type="ECO:0000259" key="10">
    <source>
        <dbReference type="SMART" id="SM00849"/>
    </source>
</evidence>
<comment type="pathway">
    <text evidence="3">Secondary metabolite metabolism; methylglyoxal degradation; (R)-lactate from methylglyoxal: step 2/2.</text>
</comment>
<proteinExistence type="inferred from homology"/>
<dbReference type="GO" id="GO:0046872">
    <property type="term" value="F:metal ion binding"/>
    <property type="evidence" value="ECO:0007669"/>
    <property type="project" value="UniProtKB-KW"/>
</dbReference>
<dbReference type="EMBL" id="HG937694">
    <property type="protein sequence ID" value="CDP37270.1"/>
    <property type="molecule type" value="Genomic_DNA"/>
</dbReference>
<dbReference type="Gene3D" id="3.60.15.10">
    <property type="entry name" value="Ribonuclease Z/Hydroxyacylglutathione hydrolase-like"/>
    <property type="match status" value="1"/>
</dbReference>
<evidence type="ECO:0000256" key="4">
    <source>
        <dbReference type="ARBA" id="ARBA00006759"/>
    </source>
</evidence>
<evidence type="ECO:0000256" key="1">
    <source>
        <dbReference type="ARBA" id="ARBA00001623"/>
    </source>
</evidence>
<dbReference type="AlphaFoldDB" id="A0A060T838"/>